<reference evidence="3" key="1">
    <citation type="submission" date="2016-03" db="EMBL/GenBank/DDBJ databases">
        <authorList>
            <person name="Ploux O."/>
        </authorList>
    </citation>
    <scope>NUCLEOTIDE SEQUENCE</scope>
    <source>
        <strain evidence="3">UC1</strain>
    </source>
</reference>
<protein>
    <submittedName>
        <fullName evidence="3">Uncharacterized protein</fullName>
    </submittedName>
</protein>
<feature type="region of interest" description="Disordered" evidence="1">
    <location>
        <begin position="33"/>
        <end position="53"/>
    </location>
</feature>
<sequence>MPVPPASLTPKALGITPGAFGVPGVGAFRGSARGGAFRGSSERRSTRGGPAAYRGSMTRVGGRNAVFAWVVGLISAAIVAVLVVLALPMLPASLAWLGEQVNGPVSEPQAGDEPGDDDLPAECRDLYSQPLWATLVWAPDAVLTPSRDLPSTSAAGLIDALAPTVRMTCTWTSAEGEISTTLAEVATDAGAIAATALPTAGFTCAAIDGRTRCTRTDGELIETIEAGGGLWLSTSQTSWQPADYPGRVAEAVWAG</sequence>
<proteinExistence type="predicted"/>
<name>A0A1Y5P417_9MICO</name>
<dbReference type="EMBL" id="FLQR01000008">
    <property type="protein sequence ID" value="SBS73397.1"/>
    <property type="molecule type" value="Genomic_DNA"/>
</dbReference>
<evidence type="ECO:0000313" key="3">
    <source>
        <dbReference type="EMBL" id="SBS73397.1"/>
    </source>
</evidence>
<dbReference type="AlphaFoldDB" id="A0A1Y5P417"/>
<accession>A0A1Y5P417</accession>
<keyword evidence="2" id="KW-0812">Transmembrane</keyword>
<keyword evidence="2" id="KW-0472">Membrane</keyword>
<evidence type="ECO:0000256" key="1">
    <source>
        <dbReference type="SAM" id="MobiDB-lite"/>
    </source>
</evidence>
<organism evidence="3">
    <name type="scientific">uncultured Microbacterium sp</name>
    <dbReference type="NCBI Taxonomy" id="191216"/>
    <lineage>
        <taxon>Bacteria</taxon>
        <taxon>Bacillati</taxon>
        <taxon>Actinomycetota</taxon>
        <taxon>Actinomycetes</taxon>
        <taxon>Micrococcales</taxon>
        <taxon>Microbacteriaceae</taxon>
        <taxon>Microbacterium</taxon>
        <taxon>environmental samples</taxon>
    </lineage>
</organism>
<gene>
    <name evidence="3" type="ORF">MIPYR_40147</name>
</gene>
<feature type="transmembrane region" description="Helical" evidence="2">
    <location>
        <begin position="66"/>
        <end position="87"/>
    </location>
</feature>
<keyword evidence="2" id="KW-1133">Transmembrane helix</keyword>
<evidence type="ECO:0000256" key="2">
    <source>
        <dbReference type="SAM" id="Phobius"/>
    </source>
</evidence>